<keyword evidence="1" id="KW-0805">Transcription regulation</keyword>
<evidence type="ECO:0000259" key="4">
    <source>
        <dbReference type="PROSITE" id="PS50956"/>
    </source>
</evidence>
<dbReference type="InterPro" id="IPR019885">
    <property type="entry name" value="Tscrpt_reg_HTH_AsnC-type_CS"/>
</dbReference>
<dbReference type="GO" id="GO:0005829">
    <property type="term" value="C:cytosol"/>
    <property type="evidence" value="ECO:0007669"/>
    <property type="project" value="TreeGrafter"/>
</dbReference>
<sequence>MRNPKCCGYEPADAQGQPAACVFRYAGALDRGWYLLYAARRRVWRDKGVTVAELDAVDRRIIAELQVDGRMTNVELARRVGISAPPCLRRVRRLEELGVISGYHADVDAGALGWPISFYAVIGLDSQKEAVLSQFEALVATWPEALECHMIRGGDDFLVRLAARDTTHENQLTRRLTEAPHVMRVQTLQTIRTTLSRPLVAVAGGEGET</sequence>
<accession>A0A967EGY8</accession>
<dbReference type="PRINTS" id="PR00033">
    <property type="entry name" value="HTHASNC"/>
</dbReference>
<dbReference type="InterPro" id="IPR011008">
    <property type="entry name" value="Dimeric_a/b-barrel"/>
</dbReference>
<protein>
    <submittedName>
        <fullName evidence="5">AsnC family transcriptional regulator</fullName>
    </submittedName>
</protein>
<dbReference type="GO" id="GO:0043200">
    <property type="term" value="P:response to amino acid"/>
    <property type="evidence" value="ECO:0007669"/>
    <property type="project" value="TreeGrafter"/>
</dbReference>
<dbReference type="SMART" id="SM00344">
    <property type="entry name" value="HTH_ASNC"/>
    <property type="match status" value="1"/>
</dbReference>
<keyword evidence="6" id="KW-1185">Reference proteome</keyword>
<dbReference type="Pfam" id="PF13412">
    <property type="entry name" value="HTH_24"/>
    <property type="match status" value="1"/>
</dbReference>
<dbReference type="InterPro" id="IPR011991">
    <property type="entry name" value="ArsR-like_HTH"/>
</dbReference>
<dbReference type="CDD" id="cd00090">
    <property type="entry name" value="HTH_ARSR"/>
    <property type="match status" value="1"/>
</dbReference>
<proteinExistence type="predicted"/>
<dbReference type="SUPFAM" id="SSF54909">
    <property type="entry name" value="Dimeric alpha+beta barrel"/>
    <property type="match status" value="1"/>
</dbReference>
<name>A0A967EGY8_9PROT</name>
<dbReference type="InterPro" id="IPR036390">
    <property type="entry name" value="WH_DNA-bd_sf"/>
</dbReference>
<evidence type="ECO:0000256" key="2">
    <source>
        <dbReference type="ARBA" id="ARBA00023125"/>
    </source>
</evidence>
<dbReference type="PROSITE" id="PS00519">
    <property type="entry name" value="HTH_ASNC_1"/>
    <property type="match status" value="1"/>
</dbReference>
<keyword evidence="3" id="KW-0804">Transcription</keyword>
<dbReference type="InterPro" id="IPR000485">
    <property type="entry name" value="AsnC-type_HTH_dom"/>
</dbReference>
<feature type="domain" description="HTH asnC-type" evidence="4">
    <location>
        <begin position="54"/>
        <end position="115"/>
    </location>
</feature>
<dbReference type="GO" id="GO:0043565">
    <property type="term" value="F:sequence-specific DNA binding"/>
    <property type="evidence" value="ECO:0007669"/>
    <property type="project" value="InterPro"/>
</dbReference>
<dbReference type="PROSITE" id="PS50956">
    <property type="entry name" value="HTH_ASNC_2"/>
    <property type="match status" value="1"/>
</dbReference>
<evidence type="ECO:0000313" key="6">
    <source>
        <dbReference type="Proteomes" id="UP000597459"/>
    </source>
</evidence>
<comment type="caution">
    <text evidence="5">The sequence shown here is derived from an EMBL/GenBank/DDBJ whole genome shotgun (WGS) entry which is preliminary data.</text>
</comment>
<dbReference type="AlphaFoldDB" id="A0A967EGY8"/>
<dbReference type="FunFam" id="1.10.10.10:FF:000186">
    <property type="entry name" value="AsnC family transcriptional regulator"/>
    <property type="match status" value="1"/>
</dbReference>
<dbReference type="InterPro" id="IPR019888">
    <property type="entry name" value="Tscrpt_reg_AsnC-like"/>
</dbReference>
<evidence type="ECO:0000313" key="5">
    <source>
        <dbReference type="EMBL" id="NHO52972.1"/>
    </source>
</evidence>
<dbReference type="InterPro" id="IPR036388">
    <property type="entry name" value="WH-like_DNA-bd_sf"/>
</dbReference>
<keyword evidence="2" id="KW-0238">DNA-binding</keyword>
<dbReference type="PANTHER" id="PTHR30154:SF34">
    <property type="entry name" value="TRANSCRIPTIONAL REGULATOR AZLB"/>
    <property type="match status" value="1"/>
</dbReference>
<dbReference type="PANTHER" id="PTHR30154">
    <property type="entry name" value="LEUCINE-RESPONSIVE REGULATORY PROTEIN"/>
    <property type="match status" value="1"/>
</dbReference>
<organism evidence="5 6">
    <name type="scientific">Acetobacter estunensis</name>
    <dbReference type="NCBI Taxonomy" id="104097"/>
    <lineage>
        <taxon>Bacteria</taxon>
        <taxon>Pseudomonadati</taxon>
        <taxon>Pseudomonadota</taxon>
        <taxon>Alphaproteobacteria</taxon>
        <taxon>Acetobacterales</taxon>
        <taxon>Acetobacteraceae</taxon>
        <taxon>Acetobacter</taxon>
    </lineage>
</organism>
<dbReference type="EMBL" id="WOTH01000004">
    <property type="protein sequence ID" value="NHO52972.1"/>
    <property type="molecule type" value="Genomic_DNA"/>
</dbReference>
<evidence type="ECO:0000256" key="3">
    <source>
        <dbReference type="ARBA" id="ARBA00023163"/>
    </source>
</evidence>
<dbReference type="SUPFAM" id="SSF46785">
    <property type="entry name" value="Winged helix' DNA-binding domain"/>
    <property type="match status" value="1"/>
</dbReference>
<reference evidence="5" key="1">
    <citation type="submission" date="2019-11" db="EMBL/GenBank/DDBJ databases">
        <title>Description of new Acetobacter species.</title>
        <authorList>
            <person name="Cleenwerck I."/>
            <person name="Sombolestani A.S."/>
        </authorList>
    </citation>
    <scope>NUCLEOTIDE SEQUENCE</scope>
    <source>
        <strain evidence="5">LMG 1626</strain>
    </source>
</reference>
<dbReference type="Gene3D" id="3.30.70.920">
    <property type="match status" value="1"/>
</dbReference>
<dbReference type="GO" id="GO:0006355">
    <property type="term" value="P:regulation of DNA-templated transcription"/>
    <property type="evidence" value="ECO:0007669"/>
    <property type="project" value="UniProtKB-ARBA"/>
</dbReference>
<dbReference type="Pfam" id="PF01037">
    <property type="entry name" value="AsnC_trans_reg"/>
    <property type="match status" value="1"/>
</dbReference>
<evidence type="ECO:0000256" key="1">
    <source>
        <dbReference type="ARBA" id="ARBA00023015"/>
    </source>
</evidence>
<gene>
    <name evidence="5" type="ORF">GOB87_03210</name>
</gene>
<dbReference type="Proteomes" id="UP000597459">
    <property type="component" value="Unassembled WGS sequence"/>
</dbReference>
<dbReference type="InterPro" id="IPR019887">
    <property type="entry name" value="Tscrpt_reg_AsnC/Lrp_C"/>
</dbReference>
<dbReference type="Gene3D" id="1.10.10.10">
    <property type="entry name" value="Winged helix-like DNA-binding domain superfamily/Winged helix DNA-binding domain"/>
    <property type="match status" value="1"/>
</dbReference>